<evidence type="ECO:0000259" key="10">
    <source>
        <dbReference type="PROSITE" id="PS50110"/>
    </source>
</evidence>
<dbReference type="InterPro" id="IPR001789">
    <property type="entry name" value="Sig_transdc_resp-reg_receiver"/>
</dbReference>
<evidence type="ECO:0000313" key="11">
    <source>
        <dbReference type="EMBL" id="MEJ8825669.1"/>
    </source>
</evidence>
<keyword evidence="4" id="KW-0808">Transferase</keyword>
<dbReference type="Gene3D" id="1.20.5.1930">
    <property type="match status" value="1"/>
</dbReference>
<evidence type="ECO:0000256" key="5">
    <source>
        <dbReference type="ARBA" id="ARBA00022741"/>
    </source>
</evidence>
<evidence type="ECO:0000256" key="2">
    <source>
        <dbReference type="ARBA" id="ARBA00012438"/>
    </source>
</evidence>
<gene>
    <name evidence="11" type="ORF">WKW80_27185</name>
</gene>
<organism evidence="11 12">
    <name type="scientific">Variovorax humicola</name>
    <dbReference type="NCBI Taxonomy" id="1769758"/>
    <lineage>
        <taxon>Bacteria</taxon>
        <taxon>Pseudomonadati</taxon>
        <taxon>Pseudomonadota</taxon>
        <taxon>Betaproteobacteria</taxon>
        <taxon>Burkholderiales</taxon>
        <taxon>Comamonadaceae</taxon>
        <taxon>Variovorax</taxon>
    </lineage>
</organism>
<feature type="domain" description="Response regulatory" evidence="10">
    <location>
        <begin position="11"/>
        <end position="128"/>
    </location>
</feature>
<dbReference type="InterPro" id="IPR036890">
    <property type="entry name" value="HATPase_C_sf"/>
</dbReference>
<evidence type="ECO:0000256" key="9">
    <source>
        <dbReference type="PROSITE-ProRule" id="PRU00169"/>
    </source>
</evidence>
<dbReference type="PROSITE" id="PS50110">
    <property type="entry name" value="RESPONSE_REGULATORY"/>
    <property type="match status" value="1"/>
</dbReference>
<dbReference type="GO" id="GO:0016301">
    <property type="term" value="F:kinase activity"/>
    <property type="evidence" value="ECO:0007669"/>
    <property type="project" value="UniProtKB-KW"/>
</dbReference>
<dbReference type="RefSeq" id="WP_340366695.1">
    <property type="nucleotide sequence ID" value="NZ_JBBKZV010000024.1"/>
</dbReference>
<dbReference type="EMBL" id="JBBKZV010000024">
    <property type="protein sequence ID" value="MEJ8825669.1"/>
    <property type="molecule type" value="Genomic_DNA"/>
</dbReference>
<comment type="caution">
    <text evidence="9">Lacks conserved residue(s) required for the propagation of feature annotation.</text>
</comment>
<dbReference type="InterPro" id="IPR050482">
    <property type="entry name" value="Sensor_HK_TwoCompSys"/>
</dbReference>
<keyword evidence="5" id="KW-0547">Nucleotide-binding</keyword>
<evidence type="ECO:0000256" key="1">
    <source>
        <dbReference type="ARBA" id="ARBA00000085"/>
    </source>
</evidence>
<keyword evidence="7" id="KW-0067">ATP-binding</keyword>
<dbReference type="PANTHER" id="PTHR24421">
    <property type="entry name" value="NITRATE/NITRITE SENSOR PROTEIN NARX-RELATED"/>
    <property type="match status" value="1"/>
</dbReference>
<dbReference type="InterPro" id="IPR011006">
    <property type="entry name" value="CheY-like_superfamily"/>
</dbReference>
<comment type="caution">
    <text evidence="11">The sequence shown here is derived from an EMBL/GenBank/DDBJ whole genome shotgun (WGS) entry which is preliminary data.</text>
</comment>
<protein>
    <recommendedName>
        <fullName evidence="2">histidine kinase</fullName>
        <ecNumber evidence="2">2.7.13.3</ecNumber>
    </recommendedName>
</protein>
<dbReference type="SUPFAM" id="SSF55874">
    <property type="entry name" value="ATPase domain of HSP90 chaperone/DNA topoisomerase II/histidine kinase"/>
    <property type="match status" value="1"/>
</dbReference>
<sequence length="372" mass="40831">MFFPQFAWRLRILHLEPSETDHQRMCDVLGLDLPSLAIERIDTLAHFRQRLVDEPCDVVVSAFHCNGFNAMDAWEVLLGAPGTQPAFIVLSRSASEAEAVDAVRRGASDFVRKSALPELARVIVRALDVNRIRTAKEDSQAELVGSVQRSSELNEYLQKCIEAERQSIAREVHDDIGGSLAALKFDLAWIGRHATEPGVLDHVNAATEMLKHAIGASQRIVQDLRPPVLDQGIVAAVDWLAGSFERRTGVKTAFTTTHEVIHAPEDVQLVAYRTAQEALTNIAKHAACSEVRIDLSDGENVLTLEITDNGRGLTRAELEKPKTFGLKGLGERARTVDGWLDISNDGGVGTSIILSVPLAPVEGRMKTERLQT</sequence>
<dbReference type="CDD" id="cd16917">
    <property type="entry name" value="HATPase_UhpB-NarQ-NarX-like"/>
    <property type="match status" value="1"/>
</dbReference>
<keyword evidence="3" id="KW-0597">Phosphoprotein</keyword>
<evidence type="ECO:0000256" key="6">
    <source>
        <dbReference type="ARBA" id="ARBA00022777"/>
    </source>
</evidence>
<evidence type="ECO:0000256" key="7">
    <source>
        <dbReference type="ARBA" id="ARBA00022840"/>
    </source>
</evidence>
<dbReference type="InterPro" id="IPR011712">
    <property type="entry name" value="Sig_transdc_His_kin_sub3_dim/P"/>
</dbReference>
<dbReference type="SUPFAM" id="SSF52172">
    <property type="entry name" value="CheY-like"/>
    <property type="match status" value="1"/>
</dbReference>
<dbReference type="PANTHER" id="PTHR24421:SF10">
    <property type="entry name" value="NITRATE_NITRITE SENSOR PROTEIN NARQ"/>
    <property type="match status" value="1"/>
</dbReference>
<dbReference type="InterPro" id="IPR003594">
    <property type="entry name" value="HATPase_dom"/>
</dbReference>
<name>A0ABU8W6Q7_9BURK</name>
<keyword evidence="8" id="KW-0902">Two-component regulatory system</keyword>
<keyword evidence="12" id="KW-1185">Reference proteome</keyword>
<dbReference type="Pfam" id="PF02518">
    <property type="entry name" value="HATPase_c"/>
    <property type="match status" value="1"/>
</dbReference>
<dbReference type="Proteomes" id="UP001363010">
    <property type="component" value="Unassembled WGS sequence"/>
</dbReference>
<proteinExistence type="predicted"/>
<evidence type="ECO:0000256" key="3">
    <source>
        <dbReference type="ARBA" id="ARBA00022553"/>
    </source>
</evidence>
<dbReference type="EC" id="2.7.13.3" evidence="2"/>
<dbReference type="Pfam" id="PF07730">
    <property type="entry name" value="HisKA_3"/>
    <property type="match status" value="1"/>
</dbReference>
<comment type="catalytic activity">
    <reaction evidence="1">
        <text>ATP + protein L-histidine = ADP + protein N-phospho-L-histidine.</text>
        <dbReference type="EC" id="2.7.13.3"/>
    </reaction>
</comment>
<keyword evidence="6 11" id="KW-0418">Kinase</keyword>
<reference evidence="11 12" key="1">
    <citation type="submission" date="2024-03" db="EMBL/GenBank/DDBJ databases">
        <title>Novel species of the genus Variovorax.</title>
        <authorList>
            <person name="Liu Q."/>
            <person name="Xin Y.-H."/>
        </authorList>
    </citation>
    <scope>NUCLEOTIDE SEQUENCE [LARGE SCALE GENOMIC DNA]</scope>
    <source>
        <strain evidence="11 12">KACC 18501</strain>
    </source>
</reference>
<evidence type="ECO:0000256" key="8">
    <source>
        <dbReference type="ARBA" id="ARBA00023012"/>
    </source>
</evidence>
<dbReference type="Gene3D" id="3.40.50.2300">
    <property type="match status" value="1"/>
</dbReference>
<accession>A0ABU8W6Q7</accession>
<dbReference type="Gene3D" id="3.30.565.10">
    <property type="entry name" value="Histidine kinase-like ATPase, C-terminal domain"/>
    <property type="match status" value="1"/>
</dbReference>
<evidence type="ECO:0000256" key="4">
    <source>
        <dbReference type="ARBA" id="ARBA00022679"/>
    </source>
</evidence>
<evidence type="ECO:0000313" key="12">
    <source>
        <dbReference type="Proteomes" id="UP001363010"/>
    </source>
</evidence>